<name>A0A7E4ZYQ6_PANRE</name>
<dbReference type="AlphaFoldDB" id="A0A7E4ZYQ6"/>
<dbReference type="Proteomes" id="UP000492821">
    <property type="component" value="Unassembled WGS sequence"/>
</dbReference>
<organism evidence="1 2">
    <name type="scientific">Panagrellus redivivus</name>
    <name type="common">Microworm</name>
    <dbReference type="NCBI Taxonomy" id="6233"/>
    <lineage>
        <taxon>Eukaryota</taxon>
        <taxon>Metazoa</taxon>
        <taxon>Ecdysozoa</taxon>
        <taxon>Nematoda</taxon>
        <taxon>Chromadorea</taxon>
        <taxon>Rhabditida</taxon>
        <taxon>Tylenchina</taxon>
        <taxon>Panagrolaimomorpha</taxon>
        <taxon>Panagrolaimoidea</taxon>
        <taxon>Panagrolaimidae</taxon>
        <taxon>Panagrellus</taxon>
    </lineage>
</organism>
<accession>A0A7E4ZYQ6</accession>
<dbReference type="WBParaSite" id="Pan_g3459.t1">
    <property type="protein sequence ID" value="Pan_g3459.t1"/>
    <property type="gene ID" value="Pan_g3459"/>
</dbReference>
<proteinExistence type="predicted"/>
<keyword evidence="1" id="KW-1185">Reference proteome</keyword>
<reference evidence="2" key="2">
    <citation type="submission" date="2020-10" db="UniProtKB">
        <authorList>
            <consortium name="WormBaseParasite"/>
        </authorList>
    </citation>
    <scope>IDENTIFICATION</scope>
</reference>
<evidence type="ECO:0000313" key="2">
    <source>
        <dbReference type="WBParaSite" id="Pan_g3459.t1"/>
    </source>
</evidence>
<reference evidence="1" key="1">
    <citation type="journal article" date="2013" name="Genetics">
        <title>The draft genome and transcriptome of Panagrellus redivivus are shaped by the harsh demands of a free-living lifestyle.</title>
        <authorList>
            <person name="Srinivasan J."/>
            <person name="Dillman A.R."/>
            <person name="Macchietto M.G."/>
            <person name="Heikkinen L."/>
            <person name="Lakso M."/>
            <person name="Fracchia K.M."/>
            <person name="Antoshechkin I."/>
            <person name="Mortazavi A."/>
            <person name="Wong G."/>
            <person name="Sternberg P.W."/>
        </authorList>
    </citation>
    <scope>NUCLEOTIDE SEQUENCE [LARGE SCALE GENOMIC DNA]</scope>
    <source>
        <strain evidence="1">MT8872</strain>
    </source>
</reference>
<evidence type="ECO:0000313" key="1">
    <source>
        <dbReference type="Proteomes" id="UP000492821"/>
    </source>
</evidence>
<protein>
    <submittedName>
        <fullName evidence="2">TAXi_C domain-containing protein</fullName>
    </submittedName>
</protein>
<sequence length="152" mass="15908">MVDCRGNNSVAIDAIAMTAPNACDIQQQTSMAESPVAQMTQLGTSQPTTTIDPDVLDATPASLHNVNELEFCKNHSMNGGLNGLYLPSGKAFAAANFKNLDGMTVDFLPFNTSGGTTTTNSFSVVSPKLSPTPFVGYISPGKANVICAMWAT</sequence>